<dbReference type="AlphaFoldDB" id="A0A8C6QNU9"/>
<dbReference type="PANTHER" id="PTHR13924">
    <property type="entry name" value="TRANSFORMING ACIDIC COILED-COIL CONTAINING PROTEIN 1/2"/>
    <property type="match status" value="1"/>
</dbReference>
<keyword evidence="2" id="KW-1185">Reference proteome</keyword>
<dbReference type="GO" id="GO:0007097">
    <property type="term" value="P:nuclear migration"/>
    <property type="evidence" value="ECO:0007669"/>
    <property type="project" value="TreeGrafter"/>
</dbReference>
<accession>A0A8C6QNU9</accession>
<dbReference type="GO" id="GO:0005737">
    <property type="term" value="C:cytoplasm"/>
    <property type="evidence" value="ECO:0007669"/>
    <property type="project" value="TreeGrafter"/>
</dbReference>
<dbReference type="PANTHER" id="PTHR13924:SF12">
    <property type="entry name" value="TRANSFORMING ACIDIC COILED-COIL-CONTAINING PROTEIN 1"/>
    <property type="match status" value="1"/>
</dbReference>
<gene>
    <name evidence="1" type="primary">Tacc1</name>
</gene>
<organism evidence="1 2">
    <name type="scientific">Nannospalax galili</name>
    <name type="common">Northern Israeli blind subterranean mole rat</name>
    <name type="synonym">Spalax galili</name>
    <dbReference type="NCBI Taxonomy" id="1026970"/>
    <lineage>
        <taxon>Eukaryota</taxon>
        <taxon>Metazoa</taxon>
        <taxon>Chordata</taxon>
        <taxon>Craniata</taxon>
        <taxon>Vertebrata</taxon>
        <taxon>Euteleostomi</taxon>
        <taxon>Mammalia</taxon>
        <taxon>Eutheria</taxon>
        <taxon>Euarchontoglires</taxon>
        <taxon>Glires</taxon>
        <taxon>Rodentia</taxon>
        <taxon>Myomorpha</taxon>
        <taxon>Muroidea</taxon>
        <taxon>Spalacidae</taxon>
        <taxon>Spalacinae</taxon>
        <taxon>Nannospalax</taxon>
    </lineage>
</organism>
<protein>
    <submittedName>
        <fullName evidence="1">Transforming, acidic coiled-coil containing protein 1</fullName>
    </submittedName>
</protein>
<dbReference type="GO" id="GO:0021987">
    <property type="term" value="P:cerebral cortex development"/>
    <property type="evidence" value="ECO:0007669"/>
    <property type="project" value="TreeGrafter"/>
</dbReference>
<dbReference type="InterPro" id="IPR039915">
    <property type="entry name" value="TACC"/>
</dbReference>
<reference evidence="1" key="2">
    <citation type="submission" date="2025-09" db="UniProtKB">
        <authorList>
            <consortium name="Ensembl"/>
        </authorList>
    </citation>
    <scope>IDENTIFICATION</scope>
</reference>
<reference evidence="1" key="1">
    <citation type="submission" date="2025-08" db="UniProtKB">
        <authorList>
            <consortium name="Ensembl"/>
        </authorList>
    </citation>
    <scope>IDENTIFICATION</scope>
</reference>
<name>A0A8C6QNU9_NANGA</name>
<dbReference type="GeneTree" id="ENSGT00940000156991"/>
<evidence type="ECO:0000313" key="2">
    <source>
        <dbReference type="Proteomes" id="UP000694381"/>
    </source>
</evidence>
<proteinExistence type="predicted"/>
<dbReference type="Proteomes" id="UP000694381">
    <property type="component" value="Unassembled WGS sequence"/>
</dbReference>
<evidence type="ECO:0000313" key="1">
    <source>
        <dbReference type="Ensembl" id="ENSNGAP00000006259.1"/>
    </source>
</evidence>
<dbReference type="GO" id="GO:0007052">
    <property type="term" value="P:mitotic spindle organization"/>
    <property type="evidence" value="ECO:0007669"/>
    <property type="project" value="InterPro"/>
</dbReference>
<dbReference type="Ensembl" id="ENSNGAT00000011136.1">
    <property type="protein sequence ID" value="ENSNGAP00000006259.1"/>
    <property type="gene ID" value="ENSNGAG00000009221.1"/>
</dbReference>
<sequence>MRGAQKRAVQCSPSGCKVRTCETQSLALDTCSQEEGAVISQISDISNRDGHATDEEKLASTSCGQKSAGAEVKGLEKETCQKMEKDGSAVLGLLEPSSEKAPVSVACGGESPLDGICLSEADKIAVLTLIREEIITKETEANEW</sequence>